<organism evidence="8 9">
    <name type="scientific">Streptomyces iakyrus</name>
    <dbReference type="NCBI Taxonomy" id="68219"/>
    <lineage>
        <taxon>Bacteria</taxon>
        <taxon>Bacillati</taxon>
        <taxon>Actinomycetota</taxon>
        <taxon>Actinomycetes</taxon>
        <taxon>Kitasatosporales</taxon>
        <taxon>Streptomycetaceae</taxon>
        <taxon>Streptomyces</taxon>
    </lineage>
</organism>
<evidence type="ECO:0000256" key="5">
    <source>
        <dbReference type="ARBA" id="ARBA00023002"/>
    </source>
</evidence>
<keyword evidence="5 8" id="KW-0560">Oxidoreductase</keyword>
<dbReference type="PANTHER" id="PTHR43884">
    <property type="entry name" value="ACYL-COA DEHYDROGENASE"/>
    <property type="match status" value="1"/>
</dbReference>
<evidence type="ECO:0000256" key="1">
    <source>
        <dbReference type="ARBA" id="ARBA00001974"/>
    </source>
</evidence>
<dbReference type="Pfam" id="PF02771">
    <property type="entry name" value="Acyl-CoA_dh_N"/>
    <property type="match status" value="1"/>
</dbReference>
<dbReference type="Pfam" id="PF00441">
    <property type="entry name" value="Acyl-CoA_dh_1"/>
    <property type="match status" value="1"/>
</dbReference>
<comment type="cofactor">
    <cofactor evidence="1">
        <name>FAD</name>
        <dbReference type="ChEBI" id="CHEBI:57692"/>
    </cofactor>
</comment>
<reference evidence="8 9" key="1">
    <citation type="submission" date="2024-10" db="EMBL/GenBank/DDBJ databases">
        <title>The Natural Products Discovery Center: Release of the First 8490 Sequenced Strains for Exploring Actinobacteria Biosynthetic Diversity.</title>
        <authorList>
            <person name="Kalkreuter E."/>
            <person name="Kautsar S.A."/>
            <person name="Yang D."/>
            <person name="Bader C.D."/>
            <person name="Teijaro C.N."/>
            <person name="Fluegel L."/>
            <person name="Davis C.M."/>
            <person name="Simpson J.R."/>
            <person name="Lauterbach L."/>
            <person name="Steele A.D."/>
            <person name="Gui C."/>
            <person name="Meng S."/>
            <person name="Li G."/>
            <person name="Viehrig K."/>
            <person name="Ye F."/>
            <person name="Su P."/>
            <person name="Kiefer A.F."/>
            <person name="Nichols A."/>
            <person name="Cepeda A.J."/>
            <person name="Yan W."/>
            <person name="Fan B."/>
            <person name="Jiang Y."/>
            <person name="Adhikari A."/>
            <person name="Zheng C.-J."/>
            <person name="Schuster L."/>
            <person name="Cowan T.M."/>
            <person name="Smanski M.J."/>
            <person name="Chevrette M.G."/>
            <person name="De Carvalho L.P.S."/>
            <person name="Shen B."/>
        </authorList>
    </citation>
    <scope>NUCLEOTIDE SEQUENCE [LARGE SCALE GENOMIC DNA]</scope>
    <source>
        <strain evidence="8 9">NPDC089932</strain>
    </source>
</reference>
<evidence type="ECO:0000313" key="8">
    <source>
        <dbReference type="EMBL" id="MFJ4082860.1"/>
    </source>
</evidence>
<proteinExistence type="inferred from homology"/>
<keyword evidence="4" id="KW-0274">FAD</keyword>
<keyword evidence="3" id="KW-0285">Flavoprotein</keyword>
<dbReference type="RefSeq" id="WP_402074566.1">
    <property type="nucleotide sequence ID" value="NZ_JBIVGG010000013.1"/>
</dbReference>
<evidence type="ECO:0000256" key="2">
    <source>
        <dbReference type="ARBA" id="ARBA00009347"/>
    </source>
</evidence>
<protein>
    <submittedName>
        <fullName evidence="8">Acyl-CoA dehydrogenase family protein</fullName>
        <ecNumber evidence="8">1.-.-.-</ecNumber>
    </submittedName>
</protein>
<evidence type="ECO:0000256" key="4">
    <source>
        <dbReference type="ARBA" id="ARBA00022827"/>
    </source>
</evidence>
<dbReference type="Gene3D" id="1.20.140.10">
    <property type="entry name" value="Butyryl-CoA Dehydrogenase, subunit A, domain 3"/>
    <property type="match status" value="1"/>
</dbReference>
<dbReference type="InterPro" id="IPR036250">
    <property type="entry name" value="AcylCo_DH-like_C"/>
</dbReference>
<dbReference type="PANTHER" id="PTHR43884:SF20">
    <property type="entry name" value="ACYL-COA DEHYDROGENASE FADE28"/>
    <property type="match status" value="1"/>
</dbReference>
<dbReference type="SUPFAM" id="SSF56645">
    <property type="entry name" value="Acyl-CoA dehydrogenase NM domain-like"/>
    <property type="match status" value="1"/>
</dbReference>
<comment type="caution">
    <text evidence="8">The sequence shown here is derived from an EMBL/GenBank/DDBJ whole genome shotgun (WGS) entry which is preliminary data.</text>
</comment>
<dbReference type="InterPro" id="IPR037069">
    <property type="entry name" value="AcylCoA_DH/ox_N_sf"/>
</dbReference>
<dbReference type="GO" id="GO:0016491">
    <property type="term" value="F:oxidoreductase activity"/>
    <property type="evidence" value="ECO:0007669"/>
    <property type="project" value="UniProtKB-KW"/>
</dbReference>
<dbReference type="InterPro" id="IPR013786">
    <property type="entry name" value="AcylCoA_DH/ox_N"/>
</dbReference>
<evidence type="ECO:0000256" key="3">
    <source>
        <dbReference type="ARBA" id="ARBA00022630"/>
    </source>
</evidence>
<evidence type="ECO:0000313" key="9">
    <source>
        <dbReference type="Proteomes" id="UP001617511"/>
    </source>
</evidence>
<dbReference type="EMBL" id="JBIVGG010000013">
    <property type="protein sequence ID" value="MFJ4082860.1"/>
    <property type="molecule type" value="Genomic_DNA"/>
</dbReference>
<dbReference type="InterPro" id="IPR009100">
    <property type="entry name" value="AcylCoA_DH/oxidase_NM_dom_sf"/>
</dbReference>
<keyword evidence="9" id="KW-1185">Reference proteome</keyword>
<comment type="similarity">
    <text evidence="2">Belongs to the acyl-CoA dehydrogenase family.</text>
</comment>
<dbReference type="InterPro" id="IPR009075">
    <property type="entry name" value="AcylCo_DH/oxidase_C"/>
</dbReference>
<dbReference type="Gene3D" id="1.10.540.10">
    <property type="entry name" value="Acyl-CoA dehydrogenase/oxidase, N-terminal domain"/>
    <property type="match status" value="1"/>
</dbReference>
<name>A0ABW8FLB2_9ACTN</name>
<gene>
    <name evidence="8" type="ORF">ACIP2Z_28360</name>
</gene>
<sequence>MRFLLDDGQRDFARALDGMLASAGTPGVVRAWACGDHGPGRALWGRLAEAGVFALAVPEEHEGVGMLPVELAVAFGELGRHAVPGPLAETAAAGALLGRLGGDAPHVWLPQLASGKAVVSLCVLSPGGSPYALDADAADAVFVVDGDTVRLADSHGPVQPSADPARRQARPLGGVVFAQGPAVTAAAAYAADMAALVTAAQALGLGRALLERTVQYVRQRTQFGVAVGSFQAVKHRLADTLIALEFAQPLVHAAALALAADDPAAGREVAAAKVSACEAAYGAARTALQLHGAVGYTEEPDLSLWIRKARPLRTAWGTPAVCRARVLARGALR</sequence>
<dbReference type="EC" id="1.-.-.-" evidence="8"/>
<accession>A0ABW8FLB2</accession>
<feature type="domain" description="Acyl-CoA dehydrogenase/oxidase C-terminal" evidence="6">
    <location>
        <begin position="187"/>
        <end position="329"/>
    </location>
</feature>
<evidence type="ECO:0000259" key="7">
    <source>
        <dbReference type="Pfam" id="PF02771"/>
    </source>
</evidence>
<feature type="domain" description="Acyl-CoA dehydrogenase/oxidase N-terminal" evidence="7">
    <location>
        <begin position="9"/>
        <end position="116"/>
    </location>
</feature>
<dbReference type="SUPFAM" id="SSF47203">
    <property type="entry name" value="Acyl-CoA dehydrogenase C-terminal domain-like"/>
    <property type="match status" value="1"/>
</dbReference>
<dbReference type="Proteomes" id="UP001617511">
    <property type="component" value="Unassembled WGS sequence"/>
</dbReference>
<evidence type="ECO:0000259" key="6">
    <source>
        <dbReference type="Pfam" id="PF00441"/>
    </source>
</evidence>